<dbReference type="Proteomes" id="UP000785679">
    <property type="component" value="Unassembled WGS sequence"/>
</dbReference>
<dbReference type="PANTHER" id="PTHR10794:SF93">
    <property type="entry name" value="SERINE AMINOPEPTIDASE S33 DOMAIN-CONTAINING PROTEIN"/>
    <property type="match status" value="1"/>
</dbReference>
<gene>
    <name evidence="3" type="ORF">FGO68_gene11690</name>
</gene>
<name>A0A8J8NQB3_HALGN</name>
<feature type="active site" description="Charge relay system" evidence="2">
    <location>
        <position position="324"/>
    </location>
</feature>
<dbReference type="GO" id="GO:0047372">
    <property type="term" value="F:monoacylglycerol lipase activity"/>
    <property type="evidence" value="ECO:0007669"/>
    <property type="project" value="TreeGrafter"/>
</dbReference>
<feature type="active site" description="Charge relay system" evidence="2">
    <location>
        <position position="294"/>
    </location>
</feature>
<dbReference type="Gene3D" id="3.40.50.1820">
    <property type="entry name" value="alpha/beta hydrolase"/>
    <property type="match status" value="1"/>
</dbReference>
<keyword evidence="4" id="KW-1185">Reference proteome</keyword>
<feature type="active site" description="Charge relay system" evidence="2">
    <location>
        <position position="157"/>
    </location>
</feature>
<dbReference type="PIRSF" id="PIRSF005211">
    <property type="entry name" value="Ab_hydro_YheT"/>
    <property type="match status" value="1"/>
</dbReference>
<comment type="caution">
    <text evidence="3">The sequence shown here is derived from an EMBL/GenBank/DDBJ whole genome shotgun (WGS) entry which is preliminary data.</text>
</comment>
<comment type="similarity">
    <text evidence="1">Belongs to the AB hydrolase superfamily. AB hydrolase 4 family.</text>
</comment>
<evidence type="ECO:0000313" key="3">
    <source>
        <dbReference type="EMBL" id="TNV79587.1"/>
    </source>
</evidence>
<evidence type="ECO:0000256" key="2">
    <source>
        <dbReference type="PIRSR" id="PIRSR005211-1"/>
    </source>
</evidence>
<evidence type="ECO:0000313" key="4">
    <source>
        <dbReference type="Proteomes" id="UP000785679"/>
    </source>
</evidence>
<dbReference type="InterPro" id="IPR012020">
    <property type="entry name" value="ABHD4"/>
</dbReference>
<evidence type="ECO:0000256" key="1">
    <source>
        <dbReference type="ARBA" id="ARBA00010884"/>
    </source>
</evidence>
<dbReference type="GO" id="GO:0034338">
    <property type="term" value="F:short-chain carboxylesterase activity"/>
    <property type="evidence" value="ECO:0007669"/>
    <property type="project" value="TreeGrafter"/>
</dbReference>
<dbReference type="OrthoDB" id="437070at2759"/>
<dbReference type="EMBL" id="RRYP01008718">
    <property type="protein sequence ID" value="TNV79587.1"/>
    <property type="molecule type" value="Genomic_DNA"/>
</dbReference>
<dbReference type="PANTHER" id="PTHR10794">
    <property type="entry name" value="ABHYDROLASE DOMAIN-CONTAINING PROTEIN"/>
    <property type="match status" value="1"/>
</dbReference>
<dbReference type="InterPro" id="IPR029058">
    <property type="entry name" value="AB_hydrolase_fold"/>
</dbReference>
<accession>A0A8J8NQB3</accession>
<proteinExistence type="inferred from homology"/>
<reference evidence="3" key="1">
    <citation type="submission" date="2019-06" db="EMBL/GenBank/DDBJ databases">
        <authorList>
            <person name="Zheng W."/>
        </authorList>
    </citation>
    <scope>NUCLEOTIDE SEQUENCE</scope>
    <source>
        <strain evidence="3">QDHG01</strain>
    </source>
</reference>
<dbReference type="AlphaFoldDB" id="A0A8J8NQB3"/>
<dbReference type="SUPFAM" id="SSF53474">
    <property type="entry name" value="alpha/beta-Hydrolases"/>
    <property type="match status" value="1"/>
</dbReference>
<sequence>MVYLPHFLALNGHIQAFIYCWIELLQVKLRQPLKYDRELFKLSDGGTIALDWHIDNETGGGRPSMGGKRMPILALISGLSGGNDNLYLYSMIRMASAAGFKCVVINFRGASGVQLTSGLIYWMNLWQDLKEPIDYIHSKYCLLDGQKVRRIYAYGVSLGASLLVSYLQNESSKCPLDGACSFGAPYNLQDNVPYFKQNGFKFYDFSMGHFFYKSALEPKLQELSSYVEPEKLENFQRRLYQHRFSMMDMDQNAIIPFFGYQGTHGLNEYYRNTQAVGRLHLIKVPTLFLNAEDDPCYNPELYPYKEFEGASDHIVLAMTKRGGHCCHLSGGLWPVQWQPSVFMEFLEYIERIKVKGD</sequence>
<protein>
    <submittedName>
        <fullName evidence="3">Uncharacterized protein</fullName>
    </submittedName>
</protein>
<dbReference type="InterPro" id="IPR050960">
    <property type="entry name" value="AB_hydrolase_4_sf"/>
</dbReference>
<organism evidence="3 4">
    <name type="scientific">Halteria grandinella</name>
    <dbReference type="NCBI Taxonomy" id="5974"/>
    <lineage>
        <taxon>Eukaryota</taxon>
        <taxon>Sar</taxon>
        <taxon>Alveolata</taxon>
        <taxon>Ciliophora</taxon>
        <taxon>Intramacronucleata</taxon>
        <taxon>Spirotrichea</taxon>
        <taxon>Stichotrichia</taxon>
        <taxon>Sporadotrichida</taxon>
        <taxon>Halteriidae</taxon>
        <taxon>Halteria</taxon>
    </lineage>
</organism>